<organism evidence="1">
    <name type="scientific">Anguilla anguilla</name>
    <name type="common">European freshwater eel</name>
    <name type="synonym">Muraena anguilla</name>
    <dbReference type="NCBI Taxonomy" id="7936"/>
    <lineage>
        <taxon>Eukaryota</taxon>
        <taxon>Metazoa</taxon>
        <taxon>Chordata</taxon>
        <taxon>Craniata</taxon>
        <taxon>Vertebrata</taxon>
        <taxon>Euteleostomi</taxon>
        <taxon>Actinopterygii</taxon>
        <taxon>Neopterygii</taxon>
        <taxon>Teleostei</taxon>
        <taxon>Anguilliformes</taxon>
        <taxon>Anguillidae</taxon>
        <taxon>Anguilla</taxon>
    </lineage>
</organism>
<proteinExistence type="predicted"/>
<reference evidence="1" key="1">
    <citation type="submission" date="2014-11" db="EMBL/GenBank/DDBJ databases">
        <authorList>
            <person name="Amaro Gonzalez C."/>
        </authorList>
    </citation>
    <scope>NUCLEOTIDE SEQUENCE</scope>
</reference>
<protein>
    <submittedName>
        <fullName evidence="1">Uncharacterized protein</fullName>
    </submittedName>
</protein>
<evidence type="ECO:0000313" key="1">
    <source>
        <dbReference type="EMBL" id="JAH63407.1"/>
    </source>
</evidence>
<reference evidence="1" key="2">
    <citation type="journal article" date="2015" name="Fish Shellfish Immunol.">
        <title>Early steps in the European eel (Anguilla anguilla)-Vibrio vulnificus interaction in the gills: Role of the RtxA13 toxin.</title>
        <authorList>
            <person name="Callol A."/>
            <person name="Pajuelo D."/>
            <person name="Ebbesson L."/>
            <person name="Teles M."/>
            <person name="MacKenzie S."/>
            <person name="Amaro C."/>
        </authorList>
    </citation>
    <scope>NUCLEOTIDE SEQUENCE</scope>
</reference>
<accession>A0A0E9UCF9</accession>
<dbReference type="EMBL" id="GBXM01045170">
    <property type="protein sequence ID" value="JAH63407.1"/>
    <property type="molecule type" value="Transcribed_RNA"/>
</dbReference>
<sequence length="14" mass="1424">MLEAGGAFSPPSIF</sequence>
<name>A0A0E9UCF9_ANGAN</name>